<reference evidence="16" key="2">
    <citation type="submission" date="2016-07" db="EMBL/GenBank/DDBJ databases">
        <title>Comparative genomics of the Campylobacter concisus group.</title>
        <authorList>
            <person name="Miller W.G."/>
            <person name="Yee E."/>
            <person name="Chapman M.H."/>
            <person name="Huynh S."/>
            <person name="Bono J.L."/>
            <person name="On S.L.W."/>
            <person name="StLeger J."/>
            <person name="Foster G."/>
            <person name="Parker C.T."/>
        </authorList>
    </citation>
    <scope>NUCLEOTIDE SEQUENCE</scope>
    <source>
        <strain evidence="16">ATCC 33237</strain>
    </source>
</reference>
<keyword evidence="16" id="KW-0808">Transferase</keyword>
<keyword evidence="8 17" id="KW-0378">Hydrolase</keyword>
<evidence type="ECO:0000256" key="10">
    <source>
        <dbReference type="ARBA" id="ARBA00022984"/>
    </source>
</evidence>
<organism evidence="16 18">
    <name type="scientific">Campylobacter concisus</name>
    <dbReference type="NCBI Taxonomy" id="199"/>
    <lineage>
        <taxon>Bacteria</taxon>
        <taxon>Pseudomonadati</taxon>
        <taxon>Campylobacterota</taxon>
        <taxon>Epsilonproteobacteria</taxon>
        <taxon>Campylobacterales</taxon>
        <taxon>Campylobacteraceae</taxon>
        <taxon>Campylobacter</taxon>
    </lineage>
</organism>
<dbReference type="Proteomes" id="UP000066049">
    <property type="component" value="Chromosome"/>
</dbReference>
<evidence type="ECO:0000313" key="19">
    <source>
        <dbReference type="Proteomes" id="UP000594630"/>
    </source>
</evidence>
<evidence type="ECO:0000259" key="14">
    <source>
        <dbReference type="Pfam" id="PF00905"/>
    </source>
</evidence>
<dbReference type="GO" id="GO:0071972">
    <property type="term" value="F:peptidoglycan L,D-transpeptidase activity"/>
    <property type="evidence" value="ECO:0007669"/>
    <property type="project" value="TreeGrafter"/>
</dbReference>
<dbReference type="PANTHER" id="PTHR30627:SF2">
    <property type="entry name" value="PEPTIDOGLYCAN D,D-TRANSPEPTIDASE MRDA"/>
    <property type="match status" value="1"/>
</dbReference>
<keyword evidence="5 17" id="KW-0121">Carboxypeptidase</keyword>
<dbReference type="Gene3D" id="3.30.1390.30">
    <property type="entry name" value="Penicillin-binding protein 2a, domain 3"/>
    <property type="match status" value="1"/>
</dbReference>
<keyword evidence="12" id="KW-0472">Membrane</keyword>
<gene>
    <name evidence="16" type="primary">mrdA</name>
    <name evidence="16" type="ORF">CCON33237_0568</name>
    <name evidence="17" type="ORF">CVT06_03095</name>
</gene>
<keyword evidence="11" id="KW-1133">Transmembrane helix</keyword>
<name>A0A0M4STV2_9BACT</name>
<dbReference type="Proteomes" id="UP000594630">
    <property type="component" value="Chromosome"/>
</dbReference>
<evidence type="ECO:0000259" key="15">
    <source>
        <dbReference type="Pfam" id="PF03717"/>
    </source>
</evidence>
<dbReference type="InterPro" id="IPR012338">
    <property type="entry name" value="Beta-lactam/transpept-like"/>
</dbReference>
<evidence type="ECO:0000256" key="3">
    <source>
        <dbReference type="ARBA" id="ARBA00022475"/>
    </source>
</evidence>
<reference evidence="17" key="4">
    <citation type="submission" date="2020-02" db="EMBL/GenBank/DDBJ databases">
        <title>Analysis of Completed Campylobacter concisus Genomes Identified Genomospecies Features, Novel plasmids and Their Association with Severe Ulcerative Colitis.</title>
        <authorList>
            <person name="Zhang L."/>
        </authorList>
    </citation>
    <scope>NUCLEOTIDE SEQUENCE</scope>
    <source>
        <strain evidence="17">P10CDO-S2</strain>
    </source>
</reference>
<evidence type="ECO:0000256" key="9">
    <source>
        <dbReference type="ARBA" id="ARBA00022960"/>
    </source>
</evidence>
<dbReference type="GO" id="GO:0005886">
    <property type="term" value="C:plasma membrane"/>
    <property type="evidence" value="ECO:0007669"/>
    <property type="project" value="UniProtKB-SubCell"/>
</dbReference>
<evidence type="ECO:0000256" key="12">
    <source>
        <dbReference type="ARBA" id="ARBA00023136"/>
    </source>
</evidence>
<evidence type="ECO:0000313" key="16">
    <source>
        <dbReference type="EMBL" id="ALF47266.1"/>
    </source>
</evidence>
<dbReference type="EC" id="2.4.2.-" evidence="16"/>
<dbReference type="KEGG" id="ccoc:CCON33237_0568"/>
<dbReference type="GO" id="GO:0009252">
    <property type="term" value="P:peptidoglycan biosynthetic process"/>
    <property type="evidence" value="ECO:0007669"/>
    <property type="project" value="UniProtKB-KW"/>
</dbReference>
<dbReference type="PATRIC" id="fig|199.248.peg.599"/>
<dbReference type="Pfam" id="PF00905">
    <property type="entry name" value="Transpeptidase"/>
    <property type="match status" value="1"/>
</dbReference>
<dbReference type="RefSeq" id="WP_054196312.1">
    <property type="nucleotide sequence ID" value="NZ_CABMKQ010000053.1"/>
</dbReference>
<dbReference type="FunFam" id="3.40.710.10:FF:000024">
    <property type="entry name" value="Penicillin-binding protein 2"/>
    <property type="match status" value="1"/>
</dbReference>
<sequence length="612" mass="69009">MRMRIVFSVIALFWIILLGRIYHLSINSNTYYNEIAEQNAIKTIYIPPVRGIIFDAHDKPMAVNRLGFSVSIRPHLSANKKVKILDDELAYIGSLFSDLNVTKLKNEYIKNDSAYNQDFINVVEFIDYDKFLPFFASLSLRENLEIRPASKRHYPYNDLASHIIGYVGRANQKDMDNDPLTKLTNYIGRSGVERFYNPILQGIQGFKKIKVNALNEEIEQINYQAPQSQNIKLAVDLELQQFVADVFGKDAGSVIVMSLKDGAIIAAGSFPEYDLNPFVLGISQPEWEELVKNVDHPFTNKLINGLYPPGSVVKMGMALAFLDNGMSKYDSFFCSGSYELGGRKFRCWNSHGHGNVNMNTAIRESCDDYFYKGSQKIGIDAIVPILERMGFGRKTEVDLPNEFVGTLPSREWKMRKYGKAWFQGETLITSIGQGNFLVTPMQVAKYTAGLATGLNVTPHFLKSIDGKDVDFTPTDDAFTPFEKSQLPAIRHAMYEVANHPRGTANRHFIGSLVKVAAKTGTAQVVGISQTEKKRMKEEDMAYLQRSHAWMTTYAPYEDPQYVITMVIEHGGHGGSAAGPKIAQIYNKLVEMGYINLEKIQSDQNKKQDNKKK</sequence>
<dbReference type="InterPro" id="IPR017790">
    <property type="entry name" value="Penicillin-binding_protein_2"/>
</dbReference>
<keyword evidence="9" id="KW-0133">Cell shape</keyword>
<keyword evidence="6" id="KW-0645">Protease</keyword>
<accession>A0A0M4STV2</accession>
<dbReference type="NCBIfam" id="TIGR03423">
    <property type="entry name" value="pbp2_mrdA"/>
    <property type="match status" value="1"/>
</dbReference>
<dbReference type="EMBL" id="CP012541">
    <property type="protein sequence ID" value="ALF47266.1"/>
    <property type="molecule type" value="Genomic_DNA"/>
</dbReference>
<dbReference type="EC" id="3.4.16.4" evidence="17"/>
<keyword evidence="13" id="KW-0961">Cell wall biogenesis/degradation</keyword>
<evidence type="ECO:0000256" key="8">
    <source>
        <dbReference type="ARBA" id="ARBA00022801"/>
    </source>
</evidence>
<keyword evidence="10" id="KW-0573">Peptidoglycan synthesis</keyword>
<dbReference type="SUPFAM" id="SSF56519">
    <property type="entry name" value="Penicillin binding protein dimerisation domain"/>
    <property type="match status" value="1"/>
</dbReference>
<dbReference type="GeneID" id="28662242"/>
<keyword evidence="3" id="KW-1003">Cell membrane</keyword>
<dbReference type="GO" id="GO:0071555">
    <property type="term" value="P:cell wall organization"/>
    <property type="evidence" value="ECO:0007669"/>
    <property type="project" value="UniProtKB-KW"/>
</dbReference>
<dbReference type="Gene3D" id="3.40.710.10">
    <property type="entry name" value="DD-peptidase/beta-lactamase superfamily"/>
    <property type="match status" value="1"/>
</dbReference>
<dbReference type="GO" id="GO:0006508">
    <property type="term" value="P:proteolysis"/>
    <property type="evidence" value="ECO:0007669"/>
    <property type="project" value="UniProtKB-KW"/>
</dbReference>
<keyword evidence="16" id="KW-0328">Glycosyltransferase</keyword>
<dbReference type="GO" id="GO:0008658">
    <property type="term" value="F:penicillin binding"/>
    <property type="evidence" value="ECO:0007669"/>
    <property type="project" value="InterPro"/>
</dbReference>
<dbReference type="EMBL" id="CP049274">
    <property type="protein sequence ID" value="QPH84129.1"/>
    <property type="molecule type" value="Genomic_DNA"/>
</dbReference>
<evidence type="ECO:0000256" key="7">
    <source>
        <dbReference type="ARBA" id="ARBA00022692"/>
    </source>
</evidence>
<dbReference type="Pfam" id="PF03717">
    <property type="entry name" value="PBP_dimer"/>
    <property type="match status" value="1"/>
</dbReference>
<evidence type="ECO:0000256" key="6">
    <source>
        <dbReference type="ARBA" id="ARBA00022670"/>
    </source>
</evidence>
<evidence type="ECO:0000256" key="2">
    <source>
        <dbReference type="ARBA" id="ARBA00004236"/>
    </source>
</evidence>
<evidence type="ECO:0000256" key="11">
    <source>
        <dbReference type="ARBA" id="ARBA00022989"/>
    </source>
</evidence>
<reference evidence="17 19" key="3">
    <citation type="journal article" date="2018" name="Emerg. Microbes Infect.">
        <title>Genomic analysis of oral Campylobacter concisus strains identified a potential bacterial molecular marker associated with active Crohn's disease.</title>
        <authorList>
            <person name="Liu F."/>
            <person name="Ma R."/>
            <person name="Tay C.Y.A."/>
            <person name="Octavia S."/>
            <person name="Lan R."/>
            <person name="Chung H.K.L."/>
            <person name="Riordan S.M."/>
            <person name="Grimm M.C."/>
            <person name="Leong R.W."/>
            <person name="Tanaka M.M."/>
            <person name="Connor S."/>
            <person name="Zhang L."/>
        </authorList>
    </citation>
    <scope>NUCLEOTIDE SEQUENCE [LARGE SCALE GENOMIC DNA]</scope>
    <source>
        <strain evidence="17 19">P10CDO-S2</strain>
    </source>
</reference>
<protein>
    <submittedName>
        <fullName evidence="16">Penicillin-binding protein 2</fullName>
        <ecNumber evidence="16">2.4.2.-</ecNumber>
        <ecNumber evidence="17">3.4.16.4</ecNumber>
    </submittedName>
</protein>
<dbReference type="Gene3D" id="3.90.1310.10">
    <property type="entry name" value="Penicillin-binding protein 2a (Domain 2)"/>
    <property type="match status" value="1"/>
</dbReference>
<evidence type="ECO:0000256" key="1">
    <source>
        <dbReference type="ARBA" id="ARBA00004167"/>
    </source>
</evidence>
<dbReference type="InterPro" id="IPR001460">
    <property type="entry name" value="PCN-bd_Tpept"/>
</dbReference>
<keyword evidence="4" id="KW-0997">Cell inner membrane</keyword>
<dbReference type="SUPFAM" id="SSF56601">
    <property type="entry name" value="beta-lactamase/transpeptidase-like"/>
    <property type="match status" value="1"/>
</dbReference>
<evidence type="ECO:0000256" key="13">
    <source>
        <dbReference type="ARBA" id="ARBA00023316"/>
    </source>
</evidence>
<evidence type="ECO:0000256" key="4">
    <source>
        <dbReference type="ARBA" id="ARBA00022519"/>
    </source>
</evidence>
<proteinExistence type="predicted"/>
<dbReference type="InterPro" id="IPR036138">
    <property type="entry name" value="PBP_dimer_sf"/>
</dbReference>
<evidence type="ECO:0000313" key="17">
    <source>
        <dbReference type="EMBL" id="QPH84129.1"/>
    </source>
</evidence>
<feature type="domain" description="Penicillin-binding protein transpeptidase" evidence="14">
    <location>
        <begin position="252"/>
        <end position="585"/>
    </location>
</feature>
<comment type="subcellular location">
    <subcellularLocation>
        <location evidence="2">Cell membrane</location>
    </subcellularLocation>
    <subcellularLocation>
        <location evidence="1">Membrane</location>
        <topology evidence="1">Single-pass membrane protein</topology>
    </subcellularLocation>
</comment>
<dbReference type="GO" id="GO:0016757">
    <property type="term" value="F:glycosyltransferase activity"/>
    <property type="evidence" value="ECO:0007669"/>
    <property type="project" value="UniProtKB-KW"/>
</dbReference>
<feature type="domain" description="Penicillin-binding protein dimerisation" evidence="15">
    <location>
        <begin position="46"/>
        <end position="221"/>
    </location>
</feature>
<dbReference type="InterPro" id="IPR050515">
    <property type="entry name" value="Beta-lactam/transpept"/>
</dbReference>
<dbReference type="GO" id="GO:0008360">
    <property type="term" value="P:regulation of cell shape"/>
    <property type="evidence" value="ECO:0007669"/>
    <property type="project" value="UniProtKB-KW"/>
</dbReference>
<reference evidence="18" key="1">
    <citation type="submission" date="2015-08" db="EMBL/GenBank/DDBJ databases">
        <title>Comparative genomics of the Campylobacter concisus group.</title>
        <authorList>
            <person name="Miller W.G."/>
            <person name="Yee E."/>
            <person name="Chapman M.H."/>
            <person name="Huynh S."/>
            <person name="Bono J.L."/>
            <person name="On S.L.W."/>
            <person name="St Leger J."/>
            <person name="Foster G."/>
            <person name="Parker C.T."/>
        </authorList>
    </citation>
    <scope>NUCLEOTIDE SEQUENCE [LARGE SCALE GENOMIC DNA]</scope>
    <source>
        <strain evidence="18">ATCC 33237</strain>
    </source>
</reference>
<evidence type="ECO:0000313" key="18">
    <source>
        <dbReference type="Proteomes" id="UP000066049"/>
    </source>
</evidence>
<keyword evidence="7" id="KW-0812">Transmembrane</keyword>
<evidence type="ECO:0000256" key="5">
    <source>
        <dbReference type="ARBA" id="ARBA00022645"/>
    </source>
</evidence>
<dbReference type="AlphaFoldDB" id="A0A0M4STV2"/>
<dbReference type="PANTHER" id="PTHR30627">
    <property type="entry name" value="PEPTIDOGLYCAN D,D-TRANSPEPTIDASE"/>
    <property type="match status" value="1"/>
</dbReference>
<dbReference type="InterPro" id="IPR005311">
    <property type="entry name" value="PBP_dimer"/>
</dbReference>
<dbReference type="GO" id="GO:0009002">
    <property type="term" value="F:serine-type D-Ala-D-Ala carboxypeptidase activity"/>
    <property type="evidence" value="ECO:0007669"/>
    <property type="project" value="UniProtKB-EC"/>
</dbReference>